<dbReference type="SUPFAM" id="SSF55961">
    <property type="entry name" value="Bet v1-like"/>
    <property type="match status" value="1"/>
</dbReference>
<dbReference type="AlphaFoldDB" id="A0AB39L3R5"/>
<organism evidence="2">
    <name type="scientific">Sinomonas puerhi</name>
    <dbReference type="NCBI Taxonomy" id="3238584"/>
    <lineage>
        <taxon>Bacteria</taxon>
        <taxon>Bacillati</taxon>
        <taxon>Actinomycetota</taxon>
        <taxon>Actinomycetes</taxon>
        <taxon>Micrococcales</taxon>
        <taxon>Micrococcaceae</taxon>
        <taxon>Sinomonas</taxon>
    </lineage>
</organism>
<evidence type="ECO:0000313" key="2">
    <source>
        <dbReference type="EMBL" id="XDP45495.1"/>
    </source>
</evidence>
<accession>A0AB39L3R5</accession>
<reference evidence="2" key="1">
    <citation type="submission" date="2024-07" db="EMBL/GenBank/DDBJ databases">
        <authorList>
            <person name="fu j."/>
        </authorList>
    </citation>
    <scope>NUCLEOTIDE SEQUENCE</scope>
    <source>
        <strain evidence="2">P10A9</strain>
    </source>
</reference>
<proteinExistence type="predicted"/>
<dbReference type="RefSeq" id="WP_369046013.1">
    <property type="nucleotide sequence ID" value="NZ_CP163302.1"/>
</dbReference>
<dbReference type="Gene3D" id="3.30.530.20">
    <property type="match status" value="1"/>
</dbReference>
<dbReference type="EMBL" id="CP163302">
    <property type="protein sequence ID" value="XDP45495.1"/>
    <property type="molecule type" value="Genomic_DNA"/>
</dbReference>
<feature type="region of interest" description="Disordered" evidence="1">
    <location>
        <begin position="130"/>
        <end position="158"/>
    </location>
</feature>
<feature type="compositionally biased region" description="Low complexity" evidence="1">
    <location>
        <begin position="131"/>
        <end position="146"/>
    </location>
</feature>
<protein>
    <submittedName>
        <fullName evidence="2">SRPBCC family protein</fullName>
    </submittedName>
</protein>
<name>A0AB39L3R5_9MICC</name>
<evidence type="ECO:0000256" key="1">
    <source>
        <dbReference type="SAM" id="MobiDB-lite"/>
    </source>
</evidence>
<sequence length="158" mass="16147">MSEFRHLSVPIALSPRAVSAFAGHPANLPCWAAGLAAGVRAENGRWIADSPMGAVEVRFVGDTAAGILDHEVTLPDGSVVLNQFRVLADGAHSLAVFHLRRADGVTDEAFEADAAAVQADLDTLKAVLEAGTSETGTSDTGSSGTGIPEARTPEAGTA</sequence>
<dbReference type="KEGG" id="spue:AB5L97_00255"/>
<dbReference type="InterPro" id="IPR023393">
    <property type="entry name" value="START-like_dom_sf"/>
</dbReference>
<gene>
    <name evidence="2" type="ORF">AB5L97_00255</name>
</gene>